<sequence length="104" mass="12361">MFEILVIILLFGITIFMSKNNFKSRSDELKANLKEFNLEIKNKFYSMPEDKQKEFLSLLNPEWKVNFESILSNNFNYAANAWALQQQIAKQQELFIELDKYANK</sequence>
<name>A0A934M685_9CLOT</name>
<organism evidence="1 2">
    <name type="scientific">Clostridium aciditolerans</name>
    <dbReference type="NCBI Taxonomy" id="339861"/>
    <lineage>
        <taxon>Bacteria</taxon>
        <taxon>Bacillati</taxon>
        <taxon>Bacillota</taxon>
        <taxon>Clostridia</taxon>
        <taxon>Eubacteriales</taxon>
        <taxon>Clostridiaceae</taxon>
        <taxon>Clostridium</taxon>
    </lineage>
</organism>
<evidence type="ECO:0000313" key="2">
    <source>
        <dbReference type="Proteomes" id="UP000622687"/>
    </source>
</evidence>
<accession>A0A934M685</accession>
<dbReference type="Proteomes" id="UP000622687">
    <property type="component" value="Unassembled WGS sequence"/>
</dbReference>
<reference evidence="1" key="1">
    <citation type="submission" date="2020-12" db="EMBL/GenBank/DDBJ databases">
        <title>Clostridium thailandense sp. nov., a novel acetogenic bacterium isolated from peat land soil in Thailand.</title>
        <authorList>
            <person name="Chaikitkaew S."/>
            <person name="Birkeland N.K."/>
        </authorList>
    </citation>
    <scope>NUCLEOTIDE SEQUENCE</scope>
    <source>
        <strain evidence="1">DSM 17425</strain>
    </source>
</reference>
<keyword evidence="2" id="KW-1185">Reference proteome</keyword>
<proteinExistence type="predicted"/>
<comment type="caution">
    <text evidence="1">The sequence shown here is derived from an EMBL/GenBank/DDBJ whole genome shotgun (WGS) entry which is preliminary data.</text>
</comment>
<dbReference type="AlphaFoldDB" id="A0A934M685"/>
<dbReference type="RefSeq" id="WP_211142299.1">
    <property type="nucleotide sequence ID" value="NZ_JAEEGB010000008.1"/>
</dbReference>
<gene>
    <name evidence="1" type="ORF">I6U51_08770</name>
</gene>
<evidence type="ECO:0000313" key="1">
    <source>
        <dbReference type="EMBL" id="MBI6872806.1"/>
    </source>
</evidence>
<dbReference type="EMBL" id="JAEEGB010000008">
    <property type="protein sequence ID" value="MBI6872806.1"/>
    <property type="molecule type" value="Genomic_DNA"/>
</dbReference>
<protein>
    <submittedName>
        <fullName evidence="1">Uncharacterized protein</fullName>
    </submittedName>
</protein>